<name>A0A438I5K7_VITVI</name>
<dbReference type="AlphaFoldDB" id="A0A438I5K7"/>
<proteinExistence type="predicted"/>
<dbReference type="Proteomes" id="UP000288805">
    <property type="component" value="Unassembled WGS sequence"/>
</dbReference>
<dbReference type="PANTHER" id="PTHR11439:SF450">
    <property type="entry name" value="REVERSE TRANSCRIPTASE TY1_COPIA-TYPE DOMAIN-CONTAINING PROTEIN"/>
    <property type="match status" value="1"/>
</dbReference>
<dbReference type="PANTHER" id="PTHR11439">
    <property type="entry name" value="GAG-POL-RELATED RETROTRANSPOSON"/>
    <property type="match status" value="1"/>
</dbReference>
<evidence type="ECO:0000313" key="1">
    <source>
        <dbReference type="EMBL" id="RVW91994.1"/>
    </source>
</evidence>
<comment type="caution">
    <text evidence="1">The sequence shown here is derived from an EMBL/GenBank/DDBJ whole genome shotgun (WGS) entry which is preliminary data.</text>
</comment>
<organism evidence="1 2">
    <name type="scientific">Vitis vinifera</name>
    <name type="common">Grape</name>
    <dbReference type="NCBI Taxonomy" id="29760"/>
    <lineage>
        <taxon>Eukaryota</taxon>
        <taxon>Viridiplantae</taxon>
        <taxon>Streptophyta</taxon>
        <taxon>Embryophyta</taxon>
        <taxon>Tracheophyta</taxon>
        <taxon>Spermatophyta</taxon>
        <taxon>Magnoliopsida</taxon>
        <taxon>eudicotyledons</taxon>
        <taxon>Gunneridae</taxon>
        <taxon>Pentapetalae</taxon>
        <taxon>rosids</taxon>
        <taxon>Vitales</taxon>
        <taxon>Vitaceae</taxon>
        <taxon>Viteae</taxon>
        <taxon>Vitis</taxon>
    </lineage>
</organism>
<dbReference type="EMBL" id="QGNW01000141">
    <property type="protein sequence ID" value="RVW91994.1"/>
    <property type="molecule type" value="Genomic_DNA"/>
</dbReference>
<evidence type="ECO:0000313" key="2">
    <source>
        <dbReference type="Proteomes" id="UP000288805"/>
    </source>
</evidence>
<protein>
    <submittedName>
        <fullName evidence="1">Retrovirus-related Pol polyprotein from transposon RE2</fullName>
    </submittedName>
</protein>
<sequence length="276" mass="30842">MGNLSFFLGVEVIPTRVGLFLSQHQYIRDLLSTTNMLGTKDVSTPLSTTASLKLFDGTAPVDSTDFRRVIAHWTATKRLLRFLKQTIFHGIQLTRNTTSVLTTFSDADWAGNVDDRTSTSAYISFLGTNPISWSSKKQRAIARSSTEAEYRALANVASETVWLNSLLHELGFPLKVPPLLLCDNLGATHLSFNPVNHSRIKHIQIDLHFVRELVQNGTLHVCHVHTQDQLADLLTKPLSRQRTELLRTKIGLADGSSILRGRIKEDCQNQDQVKPS</sequence>
<dbReference type="CDD" id="cd09272">
    <property type="entry name" value="RNase_HI_RT_Ty1"/>
    <property type="match status" value="1"/>
</dbReference>
<accession>A0A438I5K7</accession>
<reference evidence="1 2" key="1">
    <citation type="journal article" date="2018" name="PLoS Genet.">
        <title>Population sequencing reveals clonal diversity and ancestral inbreeding in the grapevine cultivar Chardonnay.</title>
        <authorList>
            <person name="Roach M.J."/>
            <person name="Johnson D.L."/>
            <person name="Bohlmann J."/>
            <person name="van Vuuren H.J."/>
            <person name="Jones S.J."/>
            <person name="Pretorius I.S."/>
            <person name="Schmidt S.A."/>
            <person name="Borneman A.R."/>
        </authorList>
    </citation>
    <scope>NUCLEOTIDE SEQUENCE [LARGE SCALE GENOMIC DNA]</scope>
    <source>
        <strain evidence="2">cv. Chardonnay</strain>
        <tissue evidence="1">Leaf</tissue>
    </source>
</reference>
<gene>
    <name evidence="1" type="primary">RE2_1217</name>
    <name evidence="1" type="ORF">CK203_030231</name>
</gene>